<evidence type="ECO:0000313" key="2">
    <source>
        <dbReference type="Proteomes" id="UP000002668"/>
    </source>
</evidence>
<reference evidence="2" key="1">
    <citation type="journal article" date="2011" name="Nat. Commun.">
        <title>Effector diversification within compartments of the Leptosphaeria maculans genome affected by Repeat-Induced Point mutations.</title>
        <authorList>
            <person name="Rouxel T."/>
            <person name="Grandaubert J."/>
            <person name="Hane J.K."/>
            <person name="Hoede C."/>
            <person name="van de Wouw A.P."/>
            <person name="Couloux A."/>
            <person name="Dominguez V."/>
            <person name="Anthouard V."/>
            <person name="Bally P."/>
            <person name="Bourras S."/>
            <person name="Cozijnsen A.J."/>
            <person name="Ciuffetti L.M."/>
            <person name="Degrave A."/>
            <person name="Dilmaghani A."/>
            <person name="Duret L."/>
            <person name="Fudal I."/>
            <person name="Goodwin S.B."/>
            <person name="Gout L."/>
            <person name="Glaser N."/>
            <person name="Linglin J."/>
            <person name="Kema G.H.J."/>
            <person name="Lapalu N."/>
            <person name="Lawrence C.B."/>
            <person name="May K."/>
            <person name="Meyer M."/>
            <person name="Ollivier B."/>
            <person name="Poulain J."/>
            <person name="Schoch C.L."/>
            <person name="Simon A."/>
            <person name="Spatafora J.W."/>
            <person name="Stachowiak A."/>
            <person name="Turgeon B.G."/>
            <person name="Tyler B.M."/>
            <person name="Vincent D."/>
            <person name="Weissenbach J."/>
            <person name="Amselem J."/>
            <person name="Quesneville H."/>
            <person name="Oliver R.P."/>
            <person name="Wincker P."/>
            <person name="Balesdent M.-H."/>
            <person name="Howlett B.J."/>
        </authorList>
    </citation>
    <scope>NUCLEOTIDE SEQUENCE [LARGE SCALE GENOMIC DNA]</scope>
    <source>
        <strain evidence="2">JN3 / isolate v23.1.3 / race Av1-4-5-6-7-8</strain>
    </source>
</reference>
<dbReference type="HOGENOM" id="CLU_2961213_0_0_1"/>
<proteinExistence type="predicted"/>
<dbReference type="VEuPathDB" id="FungiDB:LEMA_uP057010.1"/>
<accession>E4ZH97</accession>
<dbReference type="EMBL" id="FP929065">
    <property type="protein sequence ID" value="CBX90667.1"/>
    <property type="molecule type" value="Genomic_DNA"/>
</dbReference>
<keyword evidence="2" id="KW-1185">Reference proteome</keyword>
<sequence>MTSSANQLSSTGSTKGAAVTASGLPYATTVSSVPVSLHILYELPNHFFSFSSFSLFFFC</sequence>
<dbReference type="Proteomes" id="UP000002668">
    <property type="component" value="Genome"/>
</dbReference>
<evidence type="ECO:0000313" key="1">
    <source>
        <dbReference type="EMBL" id="CBX90667.1"/>
    </source>
</evidence>
<dbReference type="InParanoid" id="E4ZH97"/>
<dbReference type="AlphaFoldDB" id="E4ZH97"/>
<gene>
    <name evidence="1" type="ORF">LEMA_uP057010.1</name>
</gene>
<protein>
    <submittedName>
        <fullName evidence="1">Predicted protein</fullName>
    </submittedName>
</protein>
<organism evidence="2">
    <name type="scientific">Leptosphaeria maculans (strain JN3 / isolate v23.1.3 / race Av1-4-5-6-7-8)</name>
    <name type="common">Blackleg fungus</name>
    <name type="synonym">Phoma lingam</name>
    <dbReference type="NCBI Taxonomy" id="985895"/>
    <lineage>
        <taxon>Eukaryota</taxon>
        <taxon>Fungi</taxon>
        <taxon>Dikarya</taxon>
        <taxon>Ascomycota</taxon>
        <taxon>Pezizomycotina</taxon>
        <taxon>Dothideomycetes</taxon>
        <taxon>Pleosporomycetidae</taxon>
        <taxon>Pleosporales</taxon>
        <taxon>Pleosporineae</taxon>
        <taxon>Leptosphaeriaceae</taxon>
        <taxon>Plenodomus</taxon>
        <taxon>Plenodomus lingam/Leptosphaeria maculans species complex</taxon>
    </lineage>
</organism>
<name>E4ZH97_LEPMJ</name>